<proteinExistence type="predicted"/>
<name>A0A7R9BGM9_9CRUS</name>
<evidence type="ECO:0000313" key="2">
    <source>
        <dbReference type="EMBL" id="CAD7274953.1"/>
    </source>
</evidence>
<dbReference type="AlphaFoldDB" id="A0A7R9BGM9"/>
<dbReference type="Proteomes" id="UP000678499">
    <property type="component" value="Unassembled WGS sequence"/>
</dbReference>
<keyword evidence="1" id="KW-1133">Transmembrane helix</keyword>
<keyword evidence="1" id="KW-0472">Membrane</keyword>
<protein>
    <submittedName>
        <fullName evidence="2">Uncharacterized protein</fullName>
    </submittedName>
</protein>
<gene>
    <name evidence="2" type="ORF">NMOB1V02_LOCUS2763</name>
</gene>
<sequence length="261" mass="29062">MPPLLAPGRLPIRCYGCVGVEDCANGGSKLRCQRDYEVCVTIYETSPTWIIHSPGDPPFDGSPRHSEKVVEKGCGKVDEGIVVNDDHCHFDGANRYICYCFFDLCNSENSRSLSEYQNEVESSLLHCYSCNVGAHCSTGGRPIECNRHDNVCSTKYSGRPSWHMYRTKMPTRATVPGMEQVALKQCFNERSIARYTLNNTALTMCCMIGEDLHCLCTANLCNFENSADSLSASMQLRPVVTLTCILSVICTFFYATFLGTY</sequence>
<keyword evidence="3" id="KW-1185">Reference proteome</keyword>
<dbReference type="EMBL" id="CAJPEX010000328">
    <property type="protein sequence ID" value="CAG0915105.1"/>
    <property type="molecule type" value="Genomic_DNA"/>
</dbReference>
<accession>A0A7R9BGM9</accession>
<reference evidence="2" key="1">
    <citation type="submission" date="2020-11" db="EMBL/GenBank/DDBJ databases">
        <authorList>
            <person name="Tran Van P."/>
        </authorList>
    </citation>
    <scope>NUCLEOTIDE SEQUENCE</scope>
</reference>
<dbReference type="EMBL" id="OA882365">
    <property type="protein sequence ID" value="CAD7274953.1"/>
    <property type="molecule type" value="Genomic_DNA"/>
</dbReference>
<evidence type="ECO:0000313" key="3">
    <source>
        <dbReference type="Proteomes" id="UP000678499"/>
    </source>
</evidence>
<feature type="transmembrane region" description="Helical" evidence="1">
    <location>
        <begin position="239"/>
        <end position="257"/>
    </location>
</feature>
<keyword evidence="1" id="KW-0812">Transmembrane</keyword>
<evidence type="ECO:0000256" key="1">
    <source>
        <dbReference type="SAM" id="Phobius"/>
    </source>
</evidence>
<organism evidence="2">
    <name type="scientific">Notodromas monacha</name>
    <dbReference type="NCBI Taxonomy" id="399045"/>
    <lineage>
        <taxon>Eukaryota</taxon>
        <taxon>Metazoa</taxon>
        <taxon>Ecdysozoa</taxon>
        <taxon>Arthropoda</taxon>
        <taxon>Crustacea</taxon>
        <taxon>Oligostraca</taxon>
        <taxon>Ostracoda</taxon>
        <taxon>Podocopa</taxon>
        <taxon>Podocopida</taxon>
        <taxon>Cypridocopina</taxon>
        <taxon>Cypridoidea</taxon>
        <taxon>Cyprididae</taxon>
        <taxon>Notodromas</taxon>
    </lineage>
</organism>